<feature type="domain" description="SecA family profile" evidence="20">
    <location>
        <begin position="1"/>
        <end position="617"/>
    </location>
</feature>
<dbReference type="InterPro" id="IPR011116">
    <property type="entry name" value="SecA_Wing/Scaffold"/>
</dbReference>
<proteinExistence type="inferred from homology"/>
<dbReference type="PRINTS" id="PR00906">
    <property type="entry name" value="SECA"/>
</dbReference>
<dbReference type="CDD" id="cd17928">
    <property type="entry name" value="DEXDc_SecA"/>
    <property type="match status" value="1"/>
</dbReference>
<evidence type="ECO:0000256" key="14">
    <source>
        <dbReference type="ARBA" id="ARBA00023136"/>
    </source>
</evidence>
<feature type="domain" description="Helicase C-terminal" evidence="19">
    <location>
        <begin position="452"/>
        <end position="624"/>
    </location>
</feature>
<dbReference type="SUPFAM" id="SSF52540">
    <property type="entry name" value="P-loop containing nucleoside triphosphate hydrolases"/>
    <property type="match status" value="2"/>
</dbReference>
<dbReference type="FunFam" id="3.40.50.300:FF:000429">
    <property type="entry name" value="Preprotein translocase subunit SecA"/>
    <property type="match status" value="1"/>
</dbReference>
<dbReference type="GO" id="GO:0017038">
    <property type="term" value="P:protein import"/>
    <property type="evidence" value="ECO:0007669"/>
    <property type="project" value="InterPro"/>
</dbReference>
<dbReference type="Pfam" id="PF21090">
    <property type="entry name" value="P-loop_SecA"/>
    <property type="match status" value="1"/>
</dbReference>
<evidence type="ECO:0000256" key="1">
    <source>
        <dbReference type="ARBA" id="ARBA00001947"/>
    </source>
</evidence>
<dbReference type="GO" id="GO:0008564">
    <property type="term" value="F:protein-exporting ATPase activity"/>
    <property type="evidence" value="ECO:0007669"/>
    <property type="project" value="UniProtKB-EC"/>
</dbReference>
<dbReference type="PROSITE" id="PS51192">
    <property type="entry name" value="HELICASE_ATP_BIND_1"/>
    <property type="match status" value="1"/>
</dbReference>
<dbReference type="InterPro" id="IPR004027">
    <property type="entry name" value="SEC_C_motif"/>
</dbReference>
<dbReference type="Pfam" id="PF02810">
    <property type="entry name" value="SEC-C"/>
    <property type="match status" value="1"/>
</dbReference>
<dbReference type="FunFam" id="3.90.1440.10:FF:000002">
    <property type="entry name" value="Protein translocase subunit SecA"/>
    <property type="match status" value="1"/>
</dbReference>
<dbReference type="PROSITE" id="PS51194">
    <property type="entry name" value="HELICASE_CTER"/>
    <property type="match status" value="1"/>
</dbReference>
<comment type="subunit">
    <text evidence="15">Monomer and homodimer. Part of the essential Sec protein translocation apparatus which comprises SecA, SecYEG and auxiliary proteins SecDF. Other proteins may also be involved.</text>
</comment>
<dbReference type="GO" id="GO:0065002">
    <property type="term" value="P:intracellular protein transmembrane transport"/>
    <property type="evidence" value="ECO:0007669"/>
    <property type="project" value="UniProtKB-UniRule"/>
</dbReference>
<dbReference type="Pfam" id="PF07517">
    <property type="entry name" value="SecA_DEAD"/>
    <property type="match status" value="1"/>
</dbReference>
<dbReference type="GO" id="GO:0005829">
    <property type="term" value="C:cytosol"/>
    <property type="evidence" value="ECO:0007669"/>
    <property type="project" value="TreeGrafter"/>
</dbReference>
<evidence type="ECO:0000256" key="4">
    <source>
        <dbReference type="ARBA" id="ARBA00022448"/>
    </source>
</evidence>
<evidence type="ECO:0000256" key="13">
    <source>
        <dbReference type="ARBA" id="ARBA00023010"/>
    </source>
</evidence>
<evidence type="ECO:0000313" key="22">
    <source>
        <dbReference type="Proteomes" id="UP000449092"/>
    </source>
</evidence>
<dbReference type="Pfam" id="PF01043">
    <property type="entry name" value="SecA_PP_bind"/>
    <property type="match status" value="1"/>
</dbReference>
<keyword evidence="4 15" id="KW-0813">Transport</keyword>
<name>A0A845DB77_9BACT</name>
<dbReference type="Proteomes" id="UP000449092">
    <property type="component" value="Unassembled WGS sequence"/>
</dbReference>
<reference evidence="21 22" key="1">
    <citation type="submission" date="2019-09" db="EMBL/GenBank/DDBJ databases">
        <title>Characterisation of the sponge microbiome using genome-centric metagenomics.</title>
        <authorList>
            <person name="Engelberts J.P."/>
            <person name="Robbins S.J."/>
            <person name="De Goeij J.M."/>
            <person name="Aranda M."/>
            <person name="Bell S.C."/>
            <person name="Webster N.S."/>
        </authorList>
    </citation>
    <scope>NUCLEOTIDE SEQUENCE [LARGE SCALE GENOMIC DNA]</scope>
    <source>
        <strain evidence="21">SB0662_bin_43</strain>
    </source>
</reference>
<feature type="domain" description="Helicase ATP-binding" evidence="18">
    <location>
        <begin position="86"/>
        <end position="280"/>
    </location>
</feature>
<dbReference type="PANTHER" id="PTHR30612:SF0">
    <property type="entry name" value="CHLOROPLAST PROTEIN-TRANSPORTING ATPASE"/>
    <property type="match status" value="1"/>
</dbReference>
<evidence type="ECO:0000256" key="3">
    <source>
        <dbReference type="ARBA" id="ARBA00007650"/>
    </source>
</evidence>
<feature type="compositionally biased region" description="Polar residues" evidence="17">
    <location>
        <begin position="841"/>
        <end position="858"/>
    </location>
</feature>
<keyword evidence="10 15" id="KW-0067">ATP-binding</keyword>
<organism evidence="21 22">
    <name type="scientific">Candidatus Spechtbacteria bacterium SB0662_bin_43</name>
    <dbReference type="NCBI Taxonomy" id="2604897"/>
    <lineage>
        <taxon>Bacteria</taxon>
        <taxon>Candidatus Spechtiibacteriota</taxon>
    </lineage>
</organism>
<feature type="region of interest" description="Disordered" evidence="17">
    <location>
        <begin position="841"/>
        <end position="860"/>
    </location>
</feature>
<dbReference type="Gene3D" id="3.90.1440.10">
    <property type="entry name" value="SecA, preprotein cross-linking domain"/>
    <property type="match status" value="1"/>
</dbReference>
<dbReference type="EC" id="7.4.2.8" evidence="15"/>
<evidence type="ECO:0000256" key="10">
    <source>
        <dbReference type="ARBA" id="ARBA00022840"/>
    </source>
</evidence>
<dbReference type="InterPro" id="IPR044722">
    <property type="entry name" value="SecA_SF2_C"/>
</dbReference>
<keyword evidence="11 15" id="KW-0653">Protein transport</keyword>
<evidence type="ECO:0000313" key="21">
    <source>
        <dbReference type="EMBL" id="MYE38298.1"/>
    </source>
</evidence>
<dbReference type="SUPFAM" id="SSF81767">
    <property type="entry name" value="Pre-protein crosslinking domain of SecA"/>
    <property type="match status" value="1"/>
</dbReference>
<dbReference type="PANTHER" id="PTHR30612">
    <property type="entry name" value="SECA INNER MEMBRANE COMPONENT OF SEC PROTEIN SECRETION SYSTEM"/>
    <property type="match status" value="1"/>
</dbReference>
<feature type="binding site" evidence="15">
    <location>
        <begin position="102"/>
        <end position="106"/>
    </location>
    <ligand>
        <name>ATP</name>
        <dbReference type="ChEBI" id="CHEBI:30616"/>
    </ligand>
</feature>
<evidence type="ECO:0000259" key="18">
    <source>
        <dbReference type="PROSITE" id="PS51192"/>
    </source>
</evidence>
<evidence type="ECO:0000256" key="11">
    <source>
        <dbReference type="ARBA" id="ARBA00022927"/>
    </source>
</evidence>
<feature type="binding site" evidence="15">
    <location>
        <position position="84"/>
    </location>
    <ligand>
        <name>ATP</name>
        <dbReference type="ChEBI" id="CHEBI:30616"/>
    </ligand>
</feature>
<dbReference type="InterPro" id="IPR014001">
    <property type="entry name" value="Helicase_ATP-bd"/>
</dbReference>
<evidence type="ECO:0000256" key="12">
    <source>
        <dbReference type="ARBA" id="ARBA00022967"/>
    </source>
</evidence>
<dbReference type="InterPro" id="IPR036266">
    <property type="entry name" value="SecA_Wing/Scaffold_sf"/>
</dbReference>
<dbReference type="NCBIfam" id="TIGR00963">
    <property type="entry name" value="secA"/>
    <property type="match status" value="1"/>
</dbReference>
<dbReference type="InterPro" id="IPR027417">
    <property type="entry name" value="P-loop_NTPase"/>
</dbReference>
<dbReference type="GO" id="GO:0046872">
    <property type="term" value="F:metal ion binding"/>
    <property type="evidence" value="ECO:0007669"/>
    <property type="project" value="UniProtKB-KW"/>
</dbReference>
<dbReference type="PROSITE" id="PS51196">
    <property type="entry name" value="SECA_MOTOR_DEAD"/>
    <property type="match status" value="1"/>
</dbReference>
<dbReference type="SMART" id="SM00958">
    <property type="entry name" value="SecA_PP_bind"/>
    <property type="match status" value="1"/>
</dbReference>
<comment type="subcellular location">
    <subcellularLocation>
        <location evidence="15">Cell membrane</location>
        <topology evidence="15">Peripheral membrane protein</topology>
        <orientation evidence="15">Cytoplasmic side</orientation>
    </subcellularLocation>
    <subcellularLocation>
        <location evidence="15">Cytoplasm</location>
    </subcellularLocation>
    <subcellularLocation>
        <location evidence="2">Membrane</location>
        <topology evidence="2">Peripheral membrane protein</topology>
    </subcellularLocation>
    <text evidence="15">Distribution is 50-50.</text>
</comment>
<keyword evidence="8 15" id="KW-0547">Nucleotide-binding</keyword>
<dbReference type="InterPro" id="IPR036670">
    <property type="entry name" value="SecA_X-link_sf"/>
</dbReference>
<feature type="binding site" evidence="15">
    <location>
        <position position="530"/>
    </location>
    <ligand>
        <name>ATP</name>
        <dbReference type="ChEBI" id="CHEBI:30616"/>
    </ligand>
</feature>
<dbReference type="InterPro" id="IPR011115">
    <property type="entry name" value="SecA_DEAD"/>
</dbReference>
<dbReference type="SUPFAM" id="SSF81886">
    <property type="entry name" value="Helical scaffold and wing domains of SecA"/>
    <property type="match status" value="1"/>
</dbReference>
<protein>
    <recommendedName>
        <fullName evidence="15 16">Protein translocase subunit SecA</fullName>
        <ecNumber evidence="15">7.4.2.8</ecNumber>
    </recommendedName>
</protein>
<evidence type="ECO:0000256" key="6">
    <source>
        <dbReference type="ARBA" id="ARBA00022490"/>
    </source>
</evidence>
<comment type="cofactor">
    <cofactor evidence="1">
        <name>Zn(2+)</name>
        <dbReference type="ChEBI" id="CHEBI:29105"/>
    </cofactor>
</comment>
<dbReference type="GO" id="GO:0006605">
    <property type="term" value="P:protein targeting"/>
    <property type="evidence" value="ECO:0007669"/>
    <property type="project" value="UniProtKB-UniRule"/>
</dbReference>
<evidence type="ECO:0000256" key="17">
    <source>
        <dbReference type="SAM" id="MobiDB-lite"/>
    </source>
</evidence>
<evidence type="ECO:0000256" key="8">
    <source>
        <dbReference type="ARBA" id="ARBA00022741"/>
    </source>
</evidence>
<evidence type="ECO:0000256" key="2">
    <source>
        <dbReference type="ARBA" id="ARBA00004170"/>
    </source>
</evidence>
<dbReference type="Pfam" id="PF07516">
    <property type="entry name" value="SecA_SW"/>
    <property type="match status" value="1"/>
</dbReference>
<dbReference type="InterPro" id="IPR001650">
    <property type="entry name" value="Helicase_C-like"/>
</dbReference>
<evidence type="ECO:0000256" key="7">
    <source>
        <dbReference type="ARBA" id="ARBA00022723"/>
    </source>
</evidence>
<dbReference type="GO" id="GO:0005524">
    <property type="term" value="F:ATP binding"/>
    <property type="evidence" value="ECO:0007669"/>
    <property type="project" value="UniProtKB-UniRule"/>
</dbReference>
<comment type="function">
    <text evidence="15">Part of the Sec protein translocase complex. Interacts with the SecYEG preprotein conducting channel. Has a central role in coupling the hydrolysis of ATP to the transfer of proteins into and across the cell membrane, serving as an ATP-driven molecular motor driving the stepwise translocation of polypeptide chains across the membrane.</text>
</comment>
<dbReference type="AlphaFoldDB" id="A0A845DB77"/>
<comment type="caution">
    <text evidence="21">The sequence shown here is derived from an EMBL/GenBank/DDBJ whole genome shotgun (WGS) entry which is preliminary data.</text>
</comment>
<evidence type="ECO:0000259" key="19">
    <source>
        <dbReference type="PROSITE" id="PS51194"/>
    </source>
</evidence>
<dbReference type="GO" id="GO:0043952">
    <property type="term" value="P:protein transport by the Sec complex"/>
    <property type="evidence" value="ECO:0007669"/>
    <property type="project" value="TreeGrafter"/>
</dbReference>
<dbReference type="PROSITE" id="PS01312">
    <property type="entry name" value="SECA"/>
    <property type="match status" value="1"/>
</dbReference>
<comment type="similarity">
    <text evidence="3 15 16">Belongs to the SecA family.</text>
</comment>
<accession>A0A845DB77</accession>
<dbReference type="Gene3D" id="1.10.3060.10">
    <property type="entry name" value="Helical scaffold and wing domains of SecA"/>
    <property type="match status" value="1"/>
</dbReference>
<keyword evidence="12 15" id="KW-1278">Translocase</keyword>
<evidence type="ECO:0000256" key="15">
    <source>
        <dbReference type="HAMAP-Rule" id="MF_01382"/>
    </source>
</evidence>
<dbReference type="HAMAP" id="MF_01382">
    <property type="entry name" value="SecA"/>
    <property type="match status" value="1"/>
</dbReference>
<sequence length="877" mass="97604">MALLGLLKGKSRDAAGQYRGQLERINELSDEIRAFSDERLRDATDEFRSQLQDGKTLDDVLYRAFAVVREAATRVLNQTHYDVQVIGGLVLHEGKIAQMRTGEGKTLSATLPTYLNALEGKGVHVVTVNDYLARRDAVWMGQVYHALGLRVGVITHDQAYVYDPDHVVEEGGSEESTDESRDELGGFHIQQSYLRPVARKEAYEADITYGTNNEFGFDYLRDNLVQKKDDKVQRGFHYAIVDEVDSILIDEARTPLIISAPDETGSGLYTTFARIVPQLQKDTDYTVDEKLRSVALTQEGITKVEKSLGISNIYDPSAGGSVRHVHALEQALKASVLFTKDKDYVVRDGAVVIVDEFTGRMMPGRRFSEGLHQAIEAKEAVAIQKESRTVATVTFQNYFRMYGKLAGMTGTALTNKEEFLQVYQLDVVVVPTNKPLARTDYADVVFMTEEGKYIALVDEIRDRHEHGQPVLVGTTSIEKNEHISSLLKKAGIKHEILNAKNHEQEGEIVAQAGRKGSVTVATNMAGRGVDIILGGNPPSAQEAQEVREAGGLHIVGTERHDARRIDDQLRGRAGRQGDPGSGQFFLSLEDKMVRVFGGERIQKLMTTLRIPQDQPIESKMVSGAIENAQKKIEGMNFDTRKHLLEYDQVLNRQRTALYKKRDSLLDADEEEIYAIVDSYSATYAQLLVAAHCGVGGMHEWDMQQLAQGAAAATGKSVDTAQSDIENIVNDTSSVDRARQGVIDYLQENISVVVEGRKSDVGKEDFAAALRWVILRTIDTLWTEHLEAMEHTRDAVRLRAYGQRDPLAEYKNEGSRMFEELERVVAHTVVVSLGNISIQHRNHTEAQQVRTTPKKNSIGRNDPCTCGSGKKYKKCHGA</sequence>
<keyword evidence="14 15" id="KW-0472">Membrane</keyword>
<dbReference type="GO" id="GO:0005886">
    <property type="term" value="C:plasma membrane"/>
    <property type="evidence" value="ECO:0007669"/>
    <property type="project" value="UniProtKB-SubCell"/>
</dbReference>
<evidence type="ECO:0000256" key="5">
    <source>
        <dbReference type="ARBA" id="ARBA00022475"/>
    </source>
</evidence>
<evidence type="ECO:0000259" key="20">
    <source>
        <dbReference type="PROSITE" id="PS51196"/>
    </source>
</evidence>
<keyword evidence="5 15" id="KW-1003">Cell membrane</keyword>
<gene>
    <name evidence="15 21" type="primary">secA</name>
    <name evidence="21" type="ORF">F4X82_02145</name>
</gene>
<dbReference type="CDD" id="cd18803">
    <property type="entry name" value="SF2_C_secA"/>
    <property type="match status" value="1"/>
</dbReference>
<dbReference type="NCBIfam" id="NF009538">
    <property type="entry name" value="PRK12904.1"/>
    <property type="match status" value="1"/>
</dbReference>
<evidence type="ECO:0000256" key="16">
    <source>
        <dbReference type="RuleBase" id="RU003874"/>
    </source>
</evidence>
<keyword evidence="9" id="KW-0862">Zinc</keyword>
<keyword evidence="7" id="KW-0479">Metal-binding</keyword>
<dbReference type="InterPro" id="IPR014018">
    <property type="entry name" value="SecA_motor_DEAD"/>
</dbReference>
<evidence type="ECO:0000256" key="9">
    <source>
        <dbReference type="ARBA" id="ARBA00022833"/>
    </source>
</evidence>
<dbReference type="NCBIfam" id="NF006630">
    <property type="entry name" value="PRK09200.1"/>
    <property type="match status" value="1"/>
</dbReference>
<dbReference type="GO" id="GO:0031522">
    <property type="term" value="C:cell envelope Sec protein transport complex"/>
    <property type="evidence" value="ECO:0007669"/>
    <property type="project" value="TreeGrafter"/>
</dbReference>
<keyword evidence="6 15" id="KW-0963">Cytoplasm</keyword>
<comment type="catalytic activity">
    <reaction evidence="15">
        <text>ATP + H2O + cellular proteinSide 1 = ADP + phosphate + cellular proteinSide 2.</text>
        <dbReference type="EC" id="7.4.2.8"/>
    </reaction>
</comment>
<dbReference type="InterPro" id="IPR011130">
    <property type="entry name" value="SecA_preprotein_X-link_dom"/>
</dbReference>
<dbReference type="EMBL" id="VXOY01000018">
    <property type="protein sequence ID" value="MYE38298.1"/>
    <property type="molecule type" value="Genomic_DNA"/>
</dbReference>
<dbReference type="SMART" id="SM00957">
    <property type="entry name" value="SecA_DEAD"/>
    <property type="match status" value="1"/>
</dbReference>
<keyword evidence="13 15" id="KW-0811">Translocation</keyword>
<dbReference type="Gene3D" id="3.40.50.300">
    <property type="entry name" value="P-loop containing nucleotide triphosphate hydrolases"/>
    <property type="match status" value="3"/>
</dbReference>
<dbReference type="InterPro" id="IPR020937">
    <property type="entry name" value="SecA_CS"/>
</dbReference>
<dbReference type="InterPro" id="IPR000185">
    <property type="entry name" value="SecA"/>
</dbReference>